<sequence>MPTIAQTTKEKRLISELFNDEDIKSKKQRVRFDDHVEVLSEEDDDDLDDTEEEEEEEVEFILSIGEDGDFDYTIITTATAAVASSADCQPSQEDIKKPSSPANQDNDAKITRPASPFAGSDRRLCEELYIPPASSSEDGDCCPCCEGILNDIMMLPSFNNYYHPSSRSSVTSWQNSLGNNLKIFIPSSSSDEDDTATAGAKSPPLDDYDAALLTPLITPPPTPRRDLSSTDGVMTSDETVICEWPCNLTVDNAITSALELPL</sequence>
<dbReference type="EMBL" id="HBGZ01029595">
    <property type="protein sequence ID" value="CAD9626940.1"/>
    <property type="molecule type" value="Transcribed_RNA"/>
</dbReference>
<feature type="region of interest" description="Disordered" evidence="1">
    <location>
        <begin position="35"/>
        <end position="56"/>
    </location>
</feature>
<proteinExistence type="predicted"/>
<reference evidence="2" key="1">
    <citation type="submission" date="2021-01" db="EMBL/GenBank/DDBJ databases">
        <authorList>
            <person name="Corre E."/>
            <person name="Pelletier E."/>
            <person name="Niang G."/>
            <person name="Scheremetjew M."/>
            <person name="Finn R."/>
            <person name="Kale V."/>
            <person name="Holt S."/>
            <person name="Cochrane G."/>
            <person name="Meng A."/>
            <person name="Brown T."/>
            <person name="Cohen L."/>
        </authorList>
    </citation>
    <scope>NUCLEOTIDE SEQUENCE</scope>
    <source>
        <strain evidence="2">SM1012Den-03</strain>
    </source>
</reference>
<gene>
    <name evidence="2" type="ORF">SMAR0320_LOCUS21052</name>
</gene>
<evidence type="ECO:0000313" key="2">
    <source>
        <dbReference type="EMBL" id="CAD9626940.1"/>
    </source>
</evidence>
<evidence type="ECO:0000256" key="1">
    <source>
        <dbReference type="SAM" id="MobiDB-lite"/>
    </source>
</evidence>
<accession>A0A7S2M859</accession>
<dbReference type="AlphaFoldDB" id="A0A7S2M859"/>
<feature type="region of interest" description="Disordered" evidence="1">
    <location>
        <begin position="187"/>
        <end position="207"/>
    </location>
</feature>
<feature type="compositionally biased region" description="Acidic residues" evidence="1">
    <location>
        <begin position="39"/>
        <end position="56"/>
    </location>
</feature>
<feature type="region of interest" description="Disordered" evidence="1">
    <location>
        <begin position="83"/>
        <end position="116"/>
    </location>
</feature>
<protein>
    <submittedName>
        <fullName evidence="2">Uncharacterized protein</fullName>
    </submittedName>
</protein>
<organism evidence="2">
    <name type="scientific">Skeletonema marinoi</name>
    <dbReference type="NCBI Taxonomy" id="267567"/>
    <lineage>
        <taxon>Eukaryota</taxon>
        <taxon>Sar</taxon>
        <taxon>Stramenopiles</taxon>
        <taxon>Ochrophyta</taxon>
        <taxon>Bacillariophyta</taxon>
        <taxon>Coscinodiscophyceae</taxon>
        <taxon>Thalassiosirophycidae</taxon>
        <taxon>Thalassiosirales</taxon>
        <taxon>Skeletonemataceae</taxon>
        <taxon>Skeletonema</taxon>
        <taxon>Skeletonema marinoi-dohrnii complex</taxon>
    </lineage>
</organism>
<name>A0A7S2M859_9STRA</name>